<dbReference type="GO" id="GO:0047661">
    <property type="term" value="F:amino-acid racemase activity"/>
    <property type="evidence" value="ECO:0007669"/>
    <property type="project" value="InterPro"/>
</dbReference>
<dbReference type="InterPro" id="IPR053714">
    <property type="entry name" value="Iso_Racemase_Enz_sf"/>
</dbReference>
<evidence type="ECO:0008006" key="4">
    <source>
        <dbReference type="Google" id="ProtNLM"/>
    </source>
</evidence>
<dbReference type="AlphaFoldDB" id="A0A1E4S846"/>
<dbReference type="EMBL" id="KV453926">
    <property type="protein sequence ID" value="ODV75648.1"/>
    <property type="molecule type" value="Genomic_DNA"/>
</dbReference>
<dbReference type="OrthoDB" id="412018at2759"/>
<sequence length="225" mass="24442">MGTINKLLIINPNSSQSVTDNLKSLLPVPPATELEFYTGPPDAPPEIDGPETSRKSTEVCLPDLLKHYVDDYSGYLVCCYSDHPLIYELRKHTAKPVLGIFQASVTYALTQSPDKFGILTSTSSWEKILDDAVYHLFGGANVPLFTGTVASNVEVLKLGDPKYFKKLVEKARICVDSGAKTVLLGCAGLSGLEAKLEAEFDGVKFIDSVKIGAELLNSLVRFNSL</sequence>
<dbReference type="InterPro" id="IPR015942">
    <property type="entry name" value="Asp/Glu/hydantoin_racemase"/>
</dbReference>
<dbReference type="InterPro" id="IPR052186">
    <property type="entry name" value="Hydantoin_racemase-like"/>
</dbReference>
<reference evidence="2 3" key="1">
    <citation type="journal article" date="2016" name="Proc. Natl. Acad. Sci. U.S.A.">
        <title>Comparative genomics of biotechnologically important yeasts.</title>
        <authorList>
            <person name="Riley R."/>
            <person name="Haridas S."/>
            <person name="Wolfe K.H."/>
            <person name="Lopes M.R."/>
            <person name="Hittinger C.T."/>
            <person name="Goeker M."/>
            <person name="Salamov A.A."/>
            <person name="Wisecaver J.H."/>
            <person name="Long T.M."/>
            <person name="Calvey C.H."/>
            <person name="Aerts A.L."/>
            <person name="Barry K.W."/>
            <person name="Choi C."/>
            <person name="Clum A."/>
            <person name="Coughlan A.Y."/>
            <person name="Deshpande S."/>
            <person name="Douglass A.P."/>
            <person name="Hanson S.J."/>
            <person name="Klenk H.-P."/>
            <person name="LaButti K.M."/>
            <person name="Lapidus A."/>
            <person name="Lindquist E.A."/>
            <person name="Lipzen A.M."/>
            <person name="Meier-Kolthoff J.P."/>
            <person name="Ohm R.A."/>
            <person name="Otillar R.P."/>
            <person name="Pangilinan J.L."/>
            <person name="Peng Y."/>
            <person name="Rokas A."/>
            <person name="Rosa C.A."/>
            <person name="Scheuner C."/>
            <person name="Sibirny A.A."/>
            <person name="Slot J.C."/>
            <person name="Stielow J.B."/>
            <person name="Sun H."/>
            <person name="Kurtzman C.P."/>
            <person name="Blackwell M."/>
            <person name="Grigoriev I.V."/>
            <person name="Jeffries T.W."/>
        </authorList>
    </citation>
    <scope>NUCLEOTIDE SEQUENCE [LARGE SCALE GENOMIC DNA]</scope>
    <source>
        <strain evidence="3">ATCC 18201 / CBS 1600 / BCRC 20928 / JCM 3617 / NBRC 0987 / NRRL Y-1542</strain>
    </source>
</reference>
<accession>A0A1E4S846</accession>
<dbReference type="RefSeq" id="XP_020072687.1">
    <property type="nucleotide sequence ID" value="XM_020212469.1"/>
</dbReference>
<dbReference type="GeneID" id="30986865"/>
<organism evidence="2 3">
    <name type="scientific">Cyberlindnera jadinii (strain ATCC 18201 / CBS 1600 / BCRC 20928 / JCM 3617 / NBRC 0987 / NRRL Y-1542)</name>
    <name type="common">Torula yeast</name>
    <name type="synonym">Candida utilis</name>
    <dbReference type="NCBI Taxonomy" id="983966"/>
    <lineage>
        <taxon>Eukaryota</taxon>
        <taxon>Fungi</taxon>
        <taxon>Dikarya</taxon>
        <taxon>Ascomycota</taxon>
        <taxon>Saccharomycotina</taxon>
        <taxon>Saccharomycetes</taxon>
        <taxon>Phaffomycetales</taxon>
        <taxon>Phaffomycetaceae</taxon>
        <taxon>Cyberlindnera</taxon>
    </lineage>
</organism>
<dbReference type="Gene3D" id="3.40.50.12500">
    <property type="match status" value="1"/>
</dbReference>
<dbReference type="PANTHER" id="PTHR28047:SF5">
    <property type="entry name" value="PROTEIN DCG1"/>
    <property type="match status" value="1"/>
</dbReference>
<comment type="similarity">
    <text evidence="1">Belongs to the HyuE racemase family.</text>
</comment>
<name>A0A1E4S846_CYBJN</name>
<protein>
    <recommendedName>
        <fullName evidence="4">DCG1 protein</fullName>
    </recommendedName>
</protein>
<keyword evidence="3" id="KW-1185">Reference proteome</keyword>
<dbReference type="STRING" id="983966.A0A1E4S846"/>
<evidence type="ECO:0000313" key="3">
    <source>
        <dbReference type="Proteomes" id="UP000094389"/>
    </source>
</evidence>
<evidence type="ECO:0000256" key="1">
    <source>
        <dbReference type="ARBA" id="ARBA00038414"/>
    </source>
</evidence>
<proteinExistence type="inferred from homology"/>
<dbReference type="OMA" id="ITSNKEW"/>
<dbReference type="PANTHER" id="PTHR28047">
    <property type="entry name" value="PROTEIN DCG1"/>
    <property type="match status" value="1"/>
</dbReference>
<dbReference type="Pfam" id="PF01177">
    <property type="entry name" value="Asp_Glu_race"/>
    <property type="match status" value="1"/>
</dbReference>
<evidence type="ECO:0000313" key="2">
    <source>
        <dbReference type="EMBL" id="ODV75648.1"/>
    </source>
</evidence>
<dbReference type="Proteomes" id="UP000094389">
    <property type="component" value="Unassembled WGS sequence"/>
</dbReference>
<gene>
    <name evidence="2" type="ORF">CYBJADRAFT_123185</name>
</gene>